<keyword evidence="3" id="KW-1185">Reference proteome</keyword>
<evidence type="ECO:0000313" key="3">
    <source>
        <dbReference type="Proteomes" id="UP000322553"/>
    </source>
</evidence>
<feature type="domain" description="YrhK" evidence="1">
    <location>
        <begin position="26"/>
        <end position="82"/>
    </location>
</feature>
<dbReference type="PANTHER" id="PTHR34967:SF1">
    <property type="entry name" value="OS02G0257200 PROTEIN"/>
    <property type="match status" value="1"/>
</dbReference>
<protein>
    <recommendedName>
        <fullName evidence="1">YrhK domain-containing protein</fullName>
    </recommendedName>
</protein>
<dbReference type="Pfam" id="PF14145">
    <property type="entry name" value="YrhK"/>
    <property type="match status" value="2"/>
</dbReference>
<reference evidence="2 3" key="1">
    <citation type="submission" date="2019-08" db="EMBL/GenBank/DDBJ databases">
        <title>Complete genome sequence of Kushneria sp. YCWA18, a halophilic phosphate-solubilizing bacterium isolated from Daqiao saltern in China.</title>
        <authorList>
            <person name="Du G.-X."/>
            <person name="Qu L.-Y."/>
        </authorList>
    </citation>
    <scope>NUCLEOTIDE SEQUENCE [LARGE SCALE GENOMIC DNA]</scope>
    <source>
        <strain evidence="2 3">YCWA18</strain>
    </source>
</reference>
<accession>A0A1S1P0X0</accession>
<dbReference type="PANTHER" id="PTHR34967">
    <property type="entry name" value="OS02G0257200 PROTEIN"/>
    <property type="match status" value="1"/>
</dbReference>
<dbReference type="OrthoDB" id="5862062at2"/>
<dbReference type="KEGG" id="kuy:FY550_07275"/>
<dbReference type="STRING" id="657387.BH688_03520"/>
<dbReference type="Proteomes" id="UP000322553">
    <property type="component" value="Chromosome"/>
</dbReference>
<proteinExistence type="predicted"/>
<feature type="domain" description="YrhK" evidence="1">
    <location>
        <begin position="99"/>
        <end position="151"/>
    </location>
</feature>
<dbReference type="EMBL" id="CP043420">
    <property type="protein sequence ID" value="QEL10949.1"/>
    <property type="molecule type" value="Genomic_DNA"/>
</dbReference>
<dbReference type="AlphaFoldDB" id="A0A1S1P0X0"/>
<evidence type="ECO:0000313" key="2">
    <source>
        <dbReference type="EMBL" id="QEL10949.1"/>
    </source>
</evidence>
<dbReference type="InterPro" id="IPR025424">
    <property type="entry name" value="YrhK_domain"/>
</dbReference>
<name>A0A1S1P0X0_9GAMM</name>
<sequence length="257" mass="29019">MPHLVTSRQRLFSPSHKGIGHASHFRWENVNAFTYKLGGLLFILGSILFFPSLADYQRIGAWLFFVGSLCYLLVTAHDLFETLRYWRRHRTGTSADHIELVAALNYVSGSILFAIGSLLFLPWLAMEQAGAWCFIVGSIFFVVGACANLLQLVDAPSKLYMELFNFTLATFIVGSALFVVASVPYLIHFESSGDKTAIYRLAASQFTFASILFLLGGLFIYWRMFAQRMLERNHGADRFGKNFIMAVRRESRGQQDG</sequence>
<organism evidence="2 3">
    <name type="scientific">Kushneria phosphatilytica</name>
    <dbReference type="NCBI Taxonomy" id="657387"/>
    <lineage>
        <taxon>Bacteria</taxon>
        <taxon>Pseudomonadati</taxon>
        <taxon>Pseudomonadota</taxon>
        <taxon>Gammaproteobacteria</taxon>
        <taxon>Oceanospirillales</taxon>
        <taxon>Halomonadaceae</taxon>
        <taxon>Kushneria</taxon>
    </lineage>
</organism>
<evidence type="ECO:0000259" key="1">
    <source>
        <dbReference type="Pfam" id="PF14145"/>
    </source>
</evidence>
<dbReference type="RefSeq" id="WP_070977279.1">
    <property type="nucleotide sequence ID" value="NZ_CP043420.1"/>
</dbReference>
<gene>
    <name evidence="2" type="ORF">FY550_07275</name>
</gene>